<dbReference type="InterPro" id="IPR036188">
    <property type="entry name" value="FAD/NAD-bd_sf"/>
</dbReference>
<dbReference type="RefSeq" id="WP_379912514.1">
    <property type="nucleotide sequence ID" value="NZ_JBHSWE010000001.1"/>
</dbReference>
<dbReference type="InterPro" id="IPR050097">
    <property type="entry name" value="Ferredoxin-NADP_redctase_2"/>
</dbReference>
<dbReference type="Gene3D" id="3.50.50.60">
    <property type="entry name" value="FAD/NAD(P)-binding domain"/>
    <property type="match status" value="2"/>
</dbReference>
<evidence type="ECO:0000313" key="7">
    <source>
        <dbReference type="EMBL" id="MFC6673819.1"/>
    </source>
</evidence>
<evidence type="ECO:0000256" key="1">
    <source>
        <dbReference type="ARBA" id="ARBA00022630"/>
    </source>
</evidence>
<keyword evidence="3 5" id="KW-0521">NADP</keyword>
<dbReference type="InterPro" id="IPR023753">
    <property type="entry name" value="FAD/NAD-binding_dom"/>
</dbReference>
<feature type="binding site" evidence="5">
    <location>
        <position position="285"/>
    </location>
    <ligand>
        <name>FAD</name>
        <dbReference type="ChEBI" id="CHEBI:57692"/>
    </ligand>
</feature>
<feature type="domain" description="FAD/NAD(P)-binding" evidence="6">
    <location>
        <begin position="5"/>
        <end position="290"/>
    </location>
</feature>
<feature type="binding site" evidence="5">
    <location>
        <position position="33"/>
    </location>
    <ligand>
        <name>FAD</name>
        <dbReference type="ChEBI" id="CHEBI:57692"/>
    </ligand>
</feature>
<evidence type="ECO:0000256" key="3">
    <source>
        <dbReference type="ARBA" id="ARBA00022857"/>
    </source>
</evidence>
<feature type="binding site" evidence="5">
    <location>
        <position position="326"/>
    </location>
    <ligand>
        <name>FAD</name>
        <dbReference type="ChEBI" id="CHEBI:57692"/>
    </ligand>
</feature>
<dbReference type="PRINTS" id="PR00368">
    <property type="entry name" value="FADPNR"/>
</dbReference>
<comment type="caution">
    <text evidence="7">The sequence shown here is derived from an EMBL/GenBank/DDBJ whole genome shotgun (WGS) entry which is preliminary data.</text>
</comment>
<keyword evidence="8" id="KW-1185">Reference proteome</keyword>
<evidence type="ECO:0000259" key="6">
    <source>
        <dbReference type="Pfam" id="PF07992"/>
    </source>
</evidence>
<accession>A0ABW2A8Q3</accession>
<gene>
    <name evidence="7" type="ORF">ACFQDL_29820</name>
</gene>
<dbReference type="HAMAP" id="MF_01685">
    <property type="entry name" value="FENR2"/>
    <property type="match status" value="1"/>
</dbReference>
<evidence type="ECO:0000256" key="4">
    <source>
        <dbReference type="ARBA" id="ARBA00023002"/>
    </source>
</evidence>
<evidence type="ECO:0000256" key="5">
    <source>
        <dbReference type="HAMAP-Rule" id="MF_01685"/>
    </source>
</evidence>
<organism evidence="7 8">
    <name type="scientific">Marinobacterium aestuariivivens</name>
    <dbReference type="NCBI Taxonomy" id="1698799"/>
    <lineage>
        <taxon>Bacteria</taxon>
        <taxon>Pseudomonadati</taxon>
        <taxon>Pseudomonadota</taxon>
        <taxon>Gammaproteobacteria</taxon>
        <taxon>Oceanospirillales</taxon>
        <taxon>Oceanospirillaceae</taxon>
        <taxon>Marinobacterium</taxon>
    </lineage>
</organism>
<evidence type="ECO:0000256" key="2">
    <source>
        <dbReference type="ARBA" id="ARBA00022827"/>
    </source>
</evidence>
<reference evidence="8" key="1">
    <citation type="journal article" date="2019" name="Int. J. Syst. Evol. Microbiol.">
        <title>The Global Catalogue of Microorganisms (GCM) 10K type strain sequencing project: providing services to taxonomists for standard genome sequencing and annotation.</title>
        <authorList>
            <consortium name="The Broad Institute Genomics Platform"/>
            <consortium name="The Broad Institute Genome Sequencing Center for Infectious Disease"/>
            <person name="Wu L."/>
            <person name="Ma J."/>
        </authorList>
    </citation>
    <scope>NUCLEOTIDE SEQUENCE [LARGE SCALE GENOMIC DNA]</scope>
    <source>
        <strain evidence="8">NBRC 111756</strain>
    </source>
</reference>
<dbReference type="EMBL" id="JBHSWE010000001">
    <property type="protein sequence ID" value="MFC6673819.1"/>
    <property type="molecule type" value="Genomic_DNA"/>
</dbReference>
<dbReference type="Pfam" id="PF07992">
    <property type="entry name" value="Pyr_redox_2"/>
    <property type="match status" value="1"/>
</dbReference>
<evidence type="ECO:0000313" key="8">
    <source>
        <dbReference type="Proteomes" id="UP001596422"/>
    </source>
</evidence>
<name>A0ABW2A8Q3_9GAMM</name>
<keyword evidence="1 5" id="KW-0285">Flavoprotein</keyword>
<feature type="binding site" evidence="5">
    <location>
        <position position="120"/>
    </location>
    <ligand>
        <name>FAD</name>
        <dbReference type="ChEBI" id="CHEBI:57692"/>
    </ligand>
</feature>
<dbReference type="SUPFAM" id="SSF51905">
    <property type="entry name" value="FAD/NAD(P)-binding domain"/>
    <property type="match status" value="1"/>
</dbReference>
<dbReference type="EC" id="1.18.1.2" evidence="5"/>
<dbReference type="InterPro" id="IPR022890">
    <property type="entry name" value="Fd--NADP_Rdtase_type_2"/>
</dbReference>
<feature type="binding site" evidence="5">
    <location>
        <position position="41"/>
    </location>
    <ligand>
        <name>FAD</name>
        <dbReference type="ChEBI" id="CHEBI:57692"/>
    </ligand>
</feature>
<sequence length="343" mass="37501">MRRADVLVVGAGPAGLFQVFELGLLGLNAVVVEALERPGGQCVELYPDKPIFDIPAIPEISGGELAARLLKQIEPFDTEFRFGDAVSRLEPAGERFHVVTDAGAAFDVGAVVIAAGAGVFRPVRMRLEGIDRFEGRQLHYAVRDRRALKGQRVVIFGGGDSALDWALTLASEVRSLALVHRSDRFRAQPSQVARMQALCAEGRMECVLGKAADYRTLDDRLVAVQVALADGGERWLAFDQLLVFFGMVPNPGPLAEWGLEMERHRIRVDTQAFETSVPGIFAVGDINVYPGKQKLILSGFHEAALAAFAIKQRLEPGKKVQLQYTTTSPQLLRRLGRLDESDA</sequence>
<keyword evidence="2 5" id="KW-0274">FAD</keyword>
<dbReference type="Proteomes" id="UP001596422">
    <property type="component" value="Unassembled WGS sequence"/>
</dbReference>
<dbReference type="PANTHER" id="PTHR48105">
    <property type="entry name" value="THIOREDOXIN REDUCTASE 1-RELATED-RELATED"/>
    <property type="match status" value="1"/>
</dbReference>
<feature type="binding site" evidence="5">
    <location>
        <position position="86"/>
    </location>
    <ligand>
        <name>FAD</name>
        <dbReference type="ChEBI" id="CHEBI:57692"/>
    </ligand>
</feature>
<dbReference type="PRINTS" id="PR00469">
    <property type="entry name" value="PNDRDTASEII"/>
</dbReference>
<keyword evidence="4 5" id="KW-0560">Oxidoreductase</keyword>
<comment type="cofactor">
    <cofactor evidence="5">
        <name>FAD</name>
        <dbReference type="ChEBI" id="CHEBI:57692"/>
    </cofactor>
    <text evidence="5">Binds 1 FAD per subunit.</text>
</comment>
<proteinExistence type="inferred from homology"/>
<protein>
    <recommendedName>
        <fullName evidence="5">Ferredoxin--NADP reductase</fullName>
        <shortName evidence="5">FNR</shortName>
        <shortName evidence="5">Fd-NADP(+) reductase</shortName>
        <ecNumber evidence="5">1.18.1.2</ecNumber>
    </recommendedName>
</protein>
<comment type="caution">
    <text evidence="5">Lacks conserved residue(s) required for the propagation of feature annotation.</text>
</comment>
<comment type="subunit">
    <text evidence="5">Homodimer.</text>
</comment>
<comment type="similarity">
    <text evidence="5">Belongs to the ferredoxin--NADP reductase type 2 family.</text>
</comment>
<comment type="catalytic activity">
    <reaction evidence="5">
        <text>2 reduced [2Fe-2S]-[ferredoxin] + NADP(+) + H(+) = 2 oxidized [2Fe-2S]-[ferredoxin] + NADPH</text>
        <dbReference type="Rhea" id="RHEA:20125"/>
        <dbReference type="Rhea" id="RHEA-COMP:10000"/>
        <dbReference type="Rhea" id="RHEA-COMP:10001"/>
        <dbReference type="ChEBI" id="CHEBI:15378"/>
        <dbReference type="ChEBI" id="CHEBI:33737"/>
        <dbReference type="ChEBI" id="CHEBI:33738"/>
        <dbReference type="ChEBI" id="CHEBI:57783"/>
        <dbReference type="ChEBI" id="CHEBI:58349"/>
        <dbReference type="EC" id="1.18.1.2"/>
    </reaction>
</comment>
<feature type="binding site" evidence="5">
    <location>
        <position position="46"/>
    </location>
    <ligand>
        <name>FAD</name>
        <dbReference type="ChEBI" id="CHEBI:57692"/>
    </ligand>
</feature>